<accession>A0ABU3SZB2</accession>
<dbReference type="Proteomes" id="UP001247805">
    <property type="component" value="Unassembled WGS sequence"/>
</dbReference>
<dbReference type="EMBL" id="JAWDIO010000002">
    <property type="protein sequence ID" value="MDU0355272.1"/>
    <property type="molecule type" value="Genomic_DNA"/>
</dbReference>
<evidence type="ECO:0000313" key="2">
    <source>
        <dbReference type="Proteomes" id="UP001247805"/>
    </source>
</evidence>
<dbReference type="RefSeq" id="WP_316026819.1">
    <property type="nucleotide sequence ID" value="NZ_JAWDIO010000002.1"/>
</dbReference>
<protein>
    <submittedName>
        <fullName evidence="1">Uncharacterized protein</fullName>
    </submittedName>
</protein>
<reference evidence="1 2" key="1">
    <citation type="submission" date="2023-10" db="EMBL/GenBank/DDBJ databases">
        <title>Glaciecola aquimarina strain GGW-M5 nov., isolated from a coastal seawater.</title>
        <authorList>
            <person name="Bayburt H."/>
            <person name="Kim J.M."/>
            <person name="Choi B.J."/>
            <person name="Jeon C.O."/>
        </authorList>
    </citation>
    <scope>NUCLEOTIDE SEQUENCE [LARGE SCALE GENOMIC DNA]</scope>
    <source>
        <strain evidence="1 2">KCTC 32108</strain>
    </source>
</reference>
<proteinExistence type="predicted"/>
<organism evidence="1 2">
    <name type="scientific">Paraglaciecola aquimarina</name>
    <dbReference type="NCBI Taxonomy" id="1235557"/>
    <lineage>
        <taxon>Bacteria</taxon>
        <taxon>Pseudomonadati</taxon>
        <taxon>Pseudomonadota</taxon>
        <taxon>Gammaproteobacteria</taxon>
        <taxon>Alteromonadales</taxon>
        <taxon>Alteromonadaceae</taxon>
        <taxon>Paraglaciecola</taxon>
    </lineage>
</organism>
<comment type="caution">
    <text evidence="1">The sequence shown here is derived from an EMBL/GenBank/DDBJ whole genome shotgun (WGS) entry which is preliminary data.</text>
</comment>
<gene>
    <name evidence="1" type="ORF">RS130_16380</name>
</gene>
<name>A0ABU3SZB2_9ALTE</name>
<evidence type="ECO:0000313" key="1">
    <source>
        <dbReference type="EMBL" id="MDU0355272.1"/>
    </source>
</evidence>
<keyword evidence="2" id="KW-1185">Reference proteome</keyword>
<sequence>MTYSLNDLAYCSNVHPGENVEAVIQNIQTHFVAVKQRRNLTDMASGLWLSYKAANALVSS</sequence>